<dbReference type="GO" id="GO:0016020">
    <property type="term" value="C:membrane"/>
    <property type="evidence" value="ECO:0007669"/>
    <property type="project" value="UniProtKB-SubCell"/>
</dbReference>
<dbReference type="InterPro" id="IPR042127">
    <property type="entry name" value="TMEM45"/>
</dbReference>
<feature type="transmembrane region" description="Helical" evidence="6">
    <location>
        <begin position="159"/>
        <end position="177"/>
    </location>
</feature>
<evidence type="ECO:0000313" key="10">
    <source>
        <dbReference type="EMBL" id="CAF3695207.1"/>
    </source>
</evidence>
<proteinExistence type="inferred from homology"/>
<protein>
    <recommendedName>
        <fullName evidence="12">Transmembrane protein 45B</fullName>
    </recommendedName>
</protein>
<keyword evidence="3 6" id="KW-0812">Transmembrane</keyword>
<comment type="caution">
    <text evidence="8">The sequence shown here is derived from an EMBL/GenBank/DDBJ whole genome shotgun (WGS) entry which is preliminary data.</text>
</comment>
<evidence type="ECO:0000313" key="11">
    <source>
        <dbReference type="Proteomes" id="UP000663829"/>
    </source>
</evidence>
<dbReference type="EMBL" id="CAJNOK010001382">
    <property type="protein sequence ID" value="CAF0808949.1"/>
    <property type="molecule type" value="Genomic_DNA"/>
</dbReference>
<gene>
    <name evidence="8" type="ORF">GPM918_LOCUS9335</name>
    <name evidence="7" type="ORF">OVA965_LOCUS5046</name>
    <name evidence="10" type="ORF">SRO942_LOCUS9336</name>
    <name evidence="9" type="ORF">TMI583_LOCUS5044</name>
</gene>
<dbReference type="Proteomes" id="UP000681722">
    <property type="component" value="Unassembled WGS sequence"/>
</dbReference>
<feature type="transmembrane region" description="Helical" evidence="6">
    <location>
        <begin position="60"/>
        <end position="78"/>
    </location>
</feature>
<evidence type="ECO:0000313" key="7">
    <source>
        <dbReference type="EMBL" id="CAF0808949.1"/>
    </source>
</evidence>
<evidence type="ECO:0000313" key="8">
    <source>
        <dbReference type="EMBL" id="CAF0914753.1"/>
    </source>
</evidence>
<accession>A0A814ANY7</accession>
<evidence type="ECO:0000256" key="6">
    <source>
        <dbReference type="SAM" id="Phobius"/>
    </source>
</evidence>
<organism evidence="8 11">
    <name type="scientific">Didymodactylos carnosus</name>
    <dbReference type="NCBI Taxonomy" id="1234261"/>
    <lineage>
        <taxon>Eukaryota</taxon>
        <taxon>Metazoa</taxon>
        <taxon>Spiralia</taxon>
        <taxon>Gnathifera</taxon>
        <taxon>Rotifera</taxon>
        <taxon>Eurotatoria</taxon>
        <taxon>Bdelloidea</taxon>
        <taxon>Philodinida</taxon>
        <taxon>Philodinidae</taxon>
        <taxon>Didymodactylos</taxon>
    </lineage>
</organism>
<evidence type="ECO:0000256" key="1">
    <source>
        <dbReference type="ARBA" id="ARBA00004141"/>
    </source>
</evidence>
<comment type="subcellular location">
    <subcellularLocation>
        <location evidence="1">Membrane</location>
        <topology evidence="1">Multi-pass membrane protein</topology>
    </subcellularLocation>
</comment>
<reference evidence="8" key="1">
    <citation type="submission" date="2021-02" db="EMBL/GenBank/DDBJ databases">
        <authorList>
            <person name="Nowell W R."/>
        </authorList>
    </citation>
    <scope>NUCLEOTIDE SEQUENCE</scope>
</reference>
<feature type="transmembrane region" description="Helical" evidence="6">
    <location>
        <begin position="12"/>
        <end position="31"/>
    </location>
</feature>
<evidence type="ECO:0008006" key="12">
    <source>
        <dbReference type="Google" id="ProtNLM"/>
    </source>
</evidence>
<feature type="transmembrane region" description="Helical" evidence="6">
    <location>
        <begin position="189"/>
        <end position="211"/>
    </location>
</feature>
<dbReference type="Pfam" id="PF04819">
    <property type="entry name" value="DUF716"/>
    <property type="match status" value="1"/>
</dbReference>
<evidence type="ECO:0000313" key="9">
    <source>
        <dbReference type="EMBL" id="CAF3592740.1"/>
    </source>
</evidence>
<keyword evidence="4 6" id="KW-1133">Transmembrane helix</keyword>
<feature type="transmembrane region" description="Helical" evidence="6">
    <location>
        <begin position="129"/>
        <end position="147"/>
    </location>
</feature>
<name>A0A814ANY7_9BILA</name>
<keyword evidence="11" id="KW-1185">Reference proteome</keyword>
<feature type="transmembrane region" description="Helical" evidence="6">
    <location>
        <begin position="231"/>
        <end position="253"/>
    </location>
</feature>
<dbReference type="Proteomes" id="UP000677228">
    <property type="component" value="Unassembled WGS sequence"/>
</dbReference>
<dbReference type="EMBL" id="CAJOBA010001382">
    <property type="protein sequence ID" value="CAF3592740.1"/>
    <property type="molecule type" value="Genomic_DNA"/>
</dbReference>
<evidence type="ECO:0000256" key="4">
    <source>
        <dbReference type="ARBA" id="ARBA00022989"/>
    </source>
</evidence>
<comment type="similarity">
    <text evidence="2">Belongs to the TMEM45 family.</text>
</comment>
<dbReference type="AlphaFoldDB" id="A0A814ANY7"/>
<dbReference type="PANTHER" id="PTHR16007">
    <property type="entry name" value="EPIDIDYMAL MEMBRANE PROTEIN E9-RELATED"/>
    <property type="match status" value="1"/>
</dbReference>
<dbReference type="InterPro" id="IPR006904">
    <property type="entry name" value="DUF716"/>
</dbReference>
<dbReference type="OrthoDB" id="551896at2759"/>
<dbReference type="Proteomes" id="UP000682733">
    <property type="component" value="Unassembled WGS sequence"/>
</dbReference>
<evidence type="ECO:0000256" key="5">
    <source>
        <dbReference type="ARBA" id="ARBA00023136"/>
    </source>
</evidence>
<dbReference type="PANTHER" id="PTHR16007:SF15">
    <property type="entry name" value="TRANSMEMBRANE PROTEIN 45B"/>
    <property type="match status" value="1"/>
</dbReference>
<dbReference type="EMBL" id="CAJNOQ010001724">
    <property type="protein sequence ID" value="CAF0914753.1"/>
    <property type="molecule type" value="Genomic_DNA"/>
</dbReference>
<evidence type="ECO:0000256" key="3">
    <source>
        <dbReference type="ARBA" id="ARBA00022692"/>
    </source>
</evidence>
<dbReference type="EMBL" id="CAJOBC010001724">
    <property type="protein sequence ID" value="CAF3695207.1"/>
    <property type="molecule type" value="Genomic_DNA"/>
</dbReference>
<keyword evidence="5 6" id="KW-0472">Membrane</keyword>
<evidence type="ECO:0000256" key="2">
    <source>
        <dbReference type="ARBA" id="ARBA00006948"/>
    </source>
</evidence>
<feature type="transmembrane region" description="Helical" evidence="6">
    <location>
        <begin position="98"/>
        <end position="117"/>
    </location>
</feature>
<dbReference type="Proteomes" id="UP000663829">
    <property type="component" value="Unassembled WGS sequence"/>
</dbReference>
<sequence length="315" mass="36089">MGSFPGHAIPGSIFIFLGLWWIYATWLRYFICRIQRKPFYITTSFPFHCCAVGLKLPLEAFIVLFGTTVGIAVELGAGLQRNVDQNGKSSFIFGANNLQHFAMYFMFFLVGILELLLHYRFPLPKHIDTVVGAIAFSAEGLLFYFHIHARDPVDVQLHILLVLAISATVISGVFEIIQSEPKQVYATLMRGYFTVLQGVWFYQTAFILYSPFHAHYDITTDPEQHRTLMLISYYFVLHMAAILIIVLLLALLANRVSKRYMTKTLDYEQILIDETTVDKNDNYNDEGPEYDENKTMTNGHMKEQIKSQNSLLLNS</sequence>